<sequence>MKLVGKYSAASALRWLLGFFNVFVTIGAVAVGVLLVASMIIGVDWMEPLRDGAADPDGNYELTGRLTLLGGFLACGLTWWVINRLRRILLSVNQGDAFEFANVKRLQAVGFGLLGIQLTSLMLSIVAPQAIGQSASDYDFDLGSWLGILVVFILAEVFRQGAAMRDEQLTTV</sequence>
<dbReference type="InterPro" id="IPR021354">
    <property type="entry name" value="DUF2975"/>
</dbReference>
<reference evidence="2 3" key="1">
    <citation type="submission" date="2020-01" db="EMBL/GenBank/DDBJ databases">
        <authorList>
            <person name="Wang S."/>
        </authorList>
    </citation>
    <scope>NUCLEOTIDE SEQUENCE [LARGE SCALE GENOMIC DNA]</scope>
    <source>
        <strain evidence="2 3">D151-2-6</strain>
    </source>
</reference>
<feature type="transmembrane region" description="Helical" evidence="1">
    <location>
        <begin position="62"/>
        <end position="82"/>
    </location>
</feature>
<dbReference type="EMBL" id="CP048751">
    <property type="protein sequence ID" value="QIH73506.1"/>
    <property type="molecule type" value="Genomic_DNA"/>
</dbReference>
<accession>A0AB37E7H1</accession>
<keyword evidence="1" id="KW-0472">Membrane</keyword>
<keyword evidence="1" id="KW-0812">Transmembrane</keyword>
<name>A0AB37E7H1_9CAUL</name>
<dbReference type="RefSeq" id="WP_156796459.1">
    <property type="nucleotide sequence ID" value="NZ_CP048751.1"/>
</dbReference>
<dbReference type="Proteomes" id="UP000501325">
    <property type="component" value="Chromosome"/>
</dbReference>
<proteinExistence type="predicted"/>
<evidence type="ECO:0000313" key="3">
    <source>
        <dbReference type="Proteomes" id="UP000501325"/>
    </source>
</evidence>
<gene>
    <name evidence="2" type="ORF">GYM46_11390</name>
</gene>
<protein>
    <submittedName>
        <fullName evidence="2">DUF2975 domain-containing protein</fullName>
    </submittedName>
</protein>
<dbReference type="AlphaFoldDB" id="A0AB37E7H1"/>
<evidence type="ECO:0000256" key="1">
    <source>
        <dbReference type="SAM" id="Phobius"/>
    </source>
</evidence>
<feature type="transmembrane region" description="Helical" evidence="1">
    <location>
        <begin position="108"/>
        <end position="130"/>
    </location>
</feature>
<feature type="transmembrane region" description="Helical" evidence="1">
    <location>
        <begin position="12"/>
        <end position="42"/>
    </location>
</feature>
<organism evidence="2 3">
    <name type="scientific">Brevundimonas mediterranea</name>
    <dbReference type="NCBI Taxonomy" id="74329"/>
    <lineage>
        <taxon>Bacteria</taxon>
        <taxon>Pseudomonadati</taxon>
        <taxon>Pseudomonadota</taxon>
        <taxon>Alphaproteobacteria</taxon>
        <taxon>Caulobacterales</taxon>
        <taxon>Caulobacteraceae</taxon>
        <taxon>Brevundimonas</taxon>
    </lineage>
</organism>
<keyword evidence="1" id="KW-1133">Transmembrane helix</keyword>
<feature type="transmembrane region" description="Helical" evidence="1">
    <location>
        <begin position="142"/>
        <end position="158"/>
    </location>
</feature>
<dbReference type="KEGG" id="bmed:GYM46_11390"/>
<evidence type="ECO:0000313" key="2">
    <source>
        <dbReference type="EMBL" id="QIH73506.1"/>
    </source>
</evidence>
<dbReference type="Pfam" id="PF11188">
    <property type="entry name" value="DUF2975"/>
    <property type="match status" value="1"/>
</dbReference>